<feature type="non-terminal residue" evidence="1">
    <location>
        <position position="119"/>
    </location>
</feature>
<organism evidence="1 2">
    <name type="scientific">Ameca splendens</name>
    <dbReference type="NCBI Taxonomy" id="208324"/>
    <lineage>
        <taxon>Eukaryota</taxon>
        <taxon>Metazoa</taxon>
        <taxon>Chordata</taxon>
        <taxon>Craniata</taxon>
        <taxon>Vertebrata</taxon>
        <taxon>Euteleostomi</taxon>
        <taxon>Actinopterygii</taxon>
        <taxon>Neopterygii</taxon>
        <taxon>Teleostei</taxon>
        <taxon>Neoteleostei</taxon>
        <taxon>Acanthomorphata</taxon>
        <taxon>Ovalentaria</taxon>
        <taxon>Atherinomorphae</taxon>
        <taxon>Cyprinodontiformes</taxon>
        <taxon>Goodeidae</taxon>
        <taxon>Ameca</taxon>
    </lineage>
</organism>
<dbReference type="Proteomes" id="UP001469553">
    <property type="component" value="Unassembled WGS sequence"/>
</dbReference>
<gene>
    <name evidence="1" type="ORF">AMECASPLE_022257</name>
</gene>
<name>A0ABV0Y3P0_9TELE</name>
<protein>
    <submittedName>
        <fullName evidence="1">Uncharacterized protein</fullName>
    </submittedName>
</protein>
<keyword evidence="2" id="KW-1185">Reference proteome</keyword>
<proteinExistence type="predicted"/>
<dbReference type="EMBL" id="JAHRIP010020782">
    <property type="protein sequence ID" value="MEQ2288403.1"/>
    <property type="molecule type" value="Genomic_DNA"/>
</dbReference>
<comment type="caution">
    <text evidence="1">The sequence shown here is derived from an EMBL/GenBank/DDBJ whole genome shotgun (WGS) entry which is preliminary data.</text>
</comment>
<accession>A0ABV0Y3P0</accession>
<evidence type="ECO:0000313" key="1">
    <source>
        <dbReference type="EMBL" id="MEQ2288403.1"/>
    </source>
</evidence>
<reference evidence="1 2" key="1">
    <citation type="submission" date="2021-06" db="EMBL/GenBank/DDBJ databases">
        <authorList>
            <person name="Palmer J.M."/>
        </authorList>
    </citation>
    <scope>NUCLEOTIDE SEQUENCE [LARGE SCALE GENOMIC DNA]</scope>
    <source>
        <strain evidence="1 2">AS_MEX2019</strain>
        <tissue evidence="1">Muscle</tissue>
    </source>
</reference>
<evidence type="ECO:0000313" key="2">
    <source>
        <dbReference type="Proteomes" id="UP001469553"/>
    </source>
</evidence>
<sequence length="119" mass="13488">MNFLTQVAVQNLDTNALSYCPHETSPDKLIQKAHELLNQFSNVCLVPMTLKSSLMLMKQSAMAVVKFLFIMAVATPDTLNNDLHRLPIVPIMSHLKLQDKQQTDPSFREVIHQLGSREK</sequence>